<protein>
    <submittedName>
        <fullName evidence="3">Uncharacterized protein</fullName>
    </submittedName>
</protein>
<feature type="compositionally biased region" description="Gly residues" evidence="1">
    <location>
        <begin position="259"/>
        <end position="273"/>
    </location>
</feature>
<comment type="caution">
    <text evidence="3">The sequence shown here is derived from an EMBL/GenBank/DDBJ whole genome shotgun (WGS) entry which is preliminary data.</text>
</comment>
<feature type="region of interest" description="Disordered" evidence="1">
    <location>
        <begin position="202"/>
        <end position="273"/>
    </location>
</feature>
<keyword evidence="2" id="KW-0812">Transmembrane</keyword>
<feature type="region of interest" description="Disordered" evidence="1">
    <location>
        <begin position="118"/>
        <end position="154"/>
    </location>
</feature>
<dbReference type="PRINTS" id="PR01228">
    <property type="entry name" value="EGGSHELL"/>
</dbReference>
<feature type="transmembrane region" description="Helical" evidence="2">
    <location>
        <begin position="45"/>
        <end position="64"/>
    </location>
</feature>
<sequence length="329" mass="32488">MDLLEPRTDFELQTFAPLFATHGSSQYFFSLGCGRMTCTSWCRAWLSWLLLSMIFFLFAMHIDLEVDDFTLELRFLIVGGGGGGHNGGGGGGGVLQGRIRMHKGWGQEGYASWPVKVGAGGKSHHQGESSLLGGLEATGGGHGGARGEHGANGADSRKNWLEAKIEEAPHHGGGGGGGGDSGGNAGYGEACTITGTQRWYGGGGGGAPGGGGGGGGGPSGGGGGGGGAGKTSSWLPGTGGKGGGGDGSDRVQGCDGEPNTGGGGGGSDRGGGHGGSGIVIVSYKSNAPVLKGGDVSVVNGHQIHSFTTPGVSKLEWQRCSEGTKASRSA</sequence>
<feature type="compositionally biased region" description="Basic and acidic residues" evidence="1">
    <location>
        <begin position="145"/>
        <end position="154"/>
    </location>
</feature>
<keyword evidence="4" id="KW-1185">Reference proteome</keyword>
<keyword evidence="2" id="KW-1133">Transmembrane helix</keyword>
<proteinExistence type="predicted"/>
<name>A0ABP0I301_9DINO</name>
<evidence type="ECO:0000313" key="3">
    <source>
        <dbReference type="EMBL" id="CAK8996956.1"/>
    </source>
</evidence>
<gene>
    <name evidence="3" type="ORF">CCMP2556_LOCUS4664</name>
</gene>
<feature type="compositionally biased region" description="Gly residues" evidence="1">
    <location>
        <begin position="202"/>
        <end position="229"/>
    </location>
</feature>
<dbReference type="PROSITE" id="PS51257">
    <property type="entry name" value="PROKAR_LIPOPROTEIN"/>
    <property type="match status" value="1"/>
</dbReference>
<dbReference type="Proteomes" id="UP001642484">
    <property type="component" value="Unassembled WGS sequence"/>
</dbReference>
<accession>A0ABP0I301</accession>
<keyword evidence="2" id="KW-0472">Membrane</keyword>
<organism evidence="3 4">
    <name type="scientific">Durusdinium trenchii</name>
    <dbReference type="NCBI Taxonomy" id="1381693"/>
    <lineage>
        <taxon>Eukaryota</taxon>
        <taxon>Sar</taxon>
        <taxon>Alveolata</taxon>
        <taxon>Dinophyceae</taxon>
        <taxon>Suessiales</taxon>
        <taxon>Symbiodiniaceae</taxon>
        <taxon>Durusdinium</taxon>
    </lineage>
</organism>
<dbReference type="EMBL" id="CAXAMN010001936">
    <property type="protein sequence ID" value="CAK8996956.1"/>
    <property type="molecule type" value="Genomic_DNA"/>
</dbReference>
<feature type="compositionally biased region" description="Gly residues" evidence="1">
    <location>
        <begin position="237"/>
        <end position="246"/>
    </location>
</feature>
<evidence type="ECO:0000313" key="4">
    <source>
        <dbReference type="Proteomes" id="UP001642484"/>
    </source>
</evidence>
<reference evidence="3 4" key="1">
    <citation type="submission" date="2024-02" db="EMBL/GenBank/DDBJ databases">
        <authorList>
            <person name="Chen Y."/>
            <person name="Shah S."/>
            <person name="Dougan E. K."/>
            <person name="Thang M."/>
            <person name="Chan C."/>
        </authorList>
    </citation>
    <scope>NUCLEOTIDE SEQUENCE [LARGE SCALE GENOMIC DNA]</scope>
</reference>
<evidence type="ECO:0000256" key="1">
    <source>
        <dbReference type="SAM" id="MobiDB-lite"/>
    </source>
</evidence>
<evidence type="ECO:0000256" key="2">
    <source>
        <dbReference type="SAM" id="Phobius"/>
    </source>
</evidence>